<proteinExistence type="predicted"/>
<dbReference type="Proteomes" id="UP001469365">
    <property type="component" value="Unassembled WGS sequence"/>
</dbReference>
<gene>
    <name evidence="1" type="ORF">WMW72_26615</name>
</gene>
<name>A0ABU9DRJ4_9BACL</name>
<dbReference type="SUPFAM" id="SSF52413">
    <property type="entry name" value="UDP-glucose/GDP-mannose dehydrogenase C-terminal domain"/>
    <property type="match status" value="1"/>
</dbReference>
<dbReference type="InterPro" id="IPR036220">
    <property type="entry name" value="UDP-Glc/GDP-Man_DH_C_sf"/>
</dbReference>
<dbReference type="EMBL" id="JBBPCC010000021">
    <property type="protein sequence ID" value="MEK8131486.1"/>
    <property type="molecule type" value="Genomic_DNA"/>
</dbReference>
<comment type="caution">
    <text evidence="1">The sequence shown here is derived from an EMBL/GenBank/DDBJ whole genome shotgun (WGS) entry which is preliminary data.</text>
</comment>
<evidence type="ECO:0000313" key="1">
    <source>
        <dbReference type="EMBL" id="MEK8131486.1"/>
    </source>
</evidence>
<keyword evidence="2" id="KW-1185">Reference proteome</keyword>
<dbReference type="RefSeq" id="WP_341418661.1">
    <property type="nucleotide sequence ID" value="NZ_JBBPCC010000021.1"/>
</dbReference>
<reference evidence="1 2" key="1">
    <citation type="submission" date="2024-04" db="EMBL/GenBank/DDBJ databases">
        <title>draft genome sequnece of Paenibacillus filicis.</title>
        <authorList>
            <person name="Kim D.-U."/>
        </authorList>
    </citation>
    <scope>NUCLEOTIDE SEQUENCE [LARGE SCALE GENOMIC DNA]</scope>
    <source>
        <strain evidence="1 2">KACC14197</strain>
    </source>
</reference>
<accession>A0ABU9DRJ4</accession>
<protein>
    <submittedName>
        <fullName evidence="1">Uncharacterized protein</fullName>
    </submittedName>
</protein>
<sequence length="55" mass="6512">MCSEWQAYKDADWRRLHSLMRDYYCFDGRNMLNVQQMSALGYLYQGVGIGQTQRG</sequence>
<evidence type="ECO:0000313" key="2">
    <source>
        <dbReference type="Proteomes" id="UP001469365"/>
    </source>
</evidence>
<dbReference type="Gene3D" id="3.40.50.720">
    <property type="entry name" value="NAD(P)-binding Rossmann-like Domain"/>
    <property type="match status" value="1"/>
</dbReference>
<organism evidence="1 2">
    <name type="scientific">Paenibacillus filicis</name>
    <dbReference type="NCBI Taxonomy" id="669464"/>
    <lineage>
        <taxon>Bacteria</taxon>
        <taxon>Bacillati</taxon>
        <taxon>Bacillota</taxon>
        <taxon>Bacilli</taxon>
        <taxon>Bacillales</taxon>
        <taxon>Paenibacillaceae</taxon>
        <taxon>Paenibacillus</taxon>
    </lineage>
</organism>